<evidence type="ECO:0000313" key="3">
    <source>
        <dbReference type="Proteomes" id="UP000032274"/>
    </source>
</evidence>
<dbReference type="Gene3D" id="1.10.10.60">
    <property type="entry name" value="Homeodomain-like"/>
    <property type="match status" value="1"/>
</dbReference>
<name>A0AA40JQG8_STAAU</name>
<evidence type="ECO:0008006" key="4">
    <source>
        <dbReference type="Google" id="ProtNLM"/>
    </source>
</evidence>
<evidence type="ECO:0000313" key="2">
    <source>
        <dbReference type="EMBL" id="KIU01559.1"/>
    </source>
</evidence>
<dbReference type="RefSeq" id="WP_044121091.1">
    <property type="nucleotide sequence ID" value="NZ_JXIG01000221.1"/>
</dbReference>
<proteinExistence type="predicted"/>
<feature type="compositionally biased region" description="Basic and acidic residues" evidence="1">
    <location>
        <begin position="22"/>
        <end position="33"/>
    </location>
</feature>
<feature type="region of interest" description="Disordered" evidence="1">
    <location>
        <begin position="18"/>
        <end position="42"/>
    </location>
</feature>
<comment type="caution">
    <text evidence="2">The sequence shown here is derived from an EMBL/GenBank/DDBJ whole genome shotgun (WGS) entry which is preliminary data.</text>
</comment>
<organism evidence="2 3">
    <name type="scientific">Staphylococcus aureus</name>
    <dbReference type="NCBI Taxonomy" id="1280"/>
    <lineage>
        <taxon>Bacteria</taxon>
        <taxon>Bacillati</taxon>
        <taxon>Bacillota</taxon>
        <taxon>Bacilli</taxon>
        <taxon>Bacillales</taxon>
        <taxon>Staphylococcaceae</taxon>
        <taxon>Staphylococcus</taxon>
    </lineage>
</organism>
<protein>
    <recommendedName>
        <fullName evidence="4">AraC family transcriptional regulator</fullName>
    </recommendedName>
</protein>
<dbReference type="SUPFAM" id="SSF46689">
    <property type="entry name" value="Homeodomain-like"/>
    <property type="match status" value="1"/>
</dbReference>
<feature type="non-terminal residue" evidence="2">
    <location>
        <position position="95"/>
    </location>
</feature>
<evidence type="ECO:0000256" key="1">
    <source>
        <dbReference type="SAM" id="MobiDB-lite"/>
    </source>
</evidence>
<dbReference type="AlphaFoldDB" id="A0AA40JQG8"/>
<dbReference type="EMBL" id="JXIG01000221">
    <property type="protein sequence ID" value="KIU01559.1"/>
    <property type="molecule type" value="Genomic_DNA"/>
</dbReference>
<reference evidence="2 3" key="1">
    <citation type="submission" date="2015-01" db="EMBL/GenBank/DDBJ databases">
        <title>Characterization of Swiss Staphylococcus aureus strains involved in food poisoning.</title>
        <authorList>
            <person name="Crovadore J."/>
            <person name="Chablais R."/>
            <person name="Tonacini J."/>
            <person name="Schnyder B."/>
            <person name="Lefort F."/>
        </authorList>
    </citation>
    <scope>NUCLEOTIDE SEQUENCE [LARGE SCALE GENOMIC DNA]</scope>
    <source>
        <strain evidence="2 3">SA-120</strain>
    </source>
</reference>
<dbReference type="Proteomes" id="UP000032274">
    <property type="component" value="Unassembled WGS sequence"/>
</dbReference>
<accession>A0AA40JQG8</accession>
<gene>
    <name evidence="2" type="ORF">QU38_01005</name>
</gene>
<sequence length="95" mass="10511">MEESFLIAAPAVANQEYPSGSFEHHRIGEDRTEAPPLPPRPRTRAHLAAWQVKLARDMMLAQMTGGLALADVARRLDMSVSHFIKGFRESEGVSP</sequence>
<dbReference type="InterPro" id="IPR009057">
    <property type="entry name" value="Homeodomain-like_sf"/>
</dbReference>